<evidence type="ECO:0000313" key="5">
    <source>
        <dbReference type="Proteomes" id="UP001190700"/>
    </source>
</evidence>
<evidence type="ECO:0000313" key="4">
    <source>
        <dbReference type="EMBL" id="KAK3236303.1"/>
    </source>
</evidence>
<dbReference type="Proteomes" id="UP001190700">
    <property type="component" value="Unassembled WGS sequence"/>
</dbReference>
<keyword evidence="2" id="KW-0472">Membrane</keyword>
<reference evidence="4 5" key="1">
    <citation type="journal article" date="2015" name="Genome Biol. Evol.">
        <title>Comparative Genomics of a Bacterivorous Green Alga Reveals Evolutionary Causalities and Consequences of Phago-Mixotrophic Mode of Nutrition.</title>
        <authorList>
            <person name="Burns J.A."/>
            <person name="Paasch A."/>
            <person name="Narechania A."/>
            <person name="Kim E."/>
        </authorList>
    </citation>
    <scope>NUCLEOTIDE SEQUENCE [LARGE SCALE GENOMIC DNA]</scope>
    <source>
        <strain evidence="4 5">PLY_AMNH</strain>
    </source>
</reference>
<feature type="region of interest" description="Disordered" evidence="1">
    <location>
        <begin position="203"/>
        <end position="237"/>
    </location>
</feature>
<keyword evidence="2" id="KW-0812">Transmembrane</keyword>
<keyword evidence="3" id="KW-0732">Signal</keyword>
<sequence length="237" mass="25937">MIPKNFIRSSLPLHNFLLFIGIAVFILHPCEANVDVCDVDESCYKVDSDLTWSVGSDTKIAALLDSDNPAKDEAEDTCQDYCDDYCSDACKCWCEVDEEDKTATFWVQCKSSCESISGLWFLFFVLLLSIPCCWLASRQRSFNDEEKVAITAYHVQPAQVQTQMVYYTADGQRVQPVGPGFYGTAPPQGYAYAPSTAPMNAQPVTGQPVTQFASQPATAQSAANNDKSDATTASAAI</sequence>
<protein>
    <submittedName>
        <fullName evidence="4">Uncharacterized protein</fullName>
    </submittedName>
</protein>
<keyword evidence="5" id="KW-1185">Reference proteome</keyword>
<feature type="signal peptide" evidence="3">
    <location>
        <begin position="1"/>
        <end position="32"/>
    </location>
</feature>
<proteinExistence type="predicted"/>
<comment type="caution">
    <text evidence="4">The sequence shown here is derived from an EMBL/GenBank/DDBJ whole genome shotgun (WGS) entry which is preliminary data.</text>
</comment>
<evidence type="ECO:0000256" key="2">
    <source>
        <dbReference type="SAM" id="Phobius"/>
    </source>
</evidence>
<accession>A0AAE0EPL4</accession>
<organism evidence="4 5">
    <name type="scientific">Cymbomonas tetramitiformis</name>
    <dbReference type="NCBI Taxonomy" id="36881"/>
    <lineage>
        <taxon>Eukaryota</taxon>
        <taxon>Viridiplantae</taxon>
        <taxon>Chlorophyta</taxon>
        <taxon>Pyramimonadophyceae</taxon>
        <taxon>Pyramimonadales</taxon>
        <taxon>Pyramimonadaceae</taxon>
        <taxon>Cymbomonas</taxon>
    </lineage>
</organism>
<feature type="transmembrane region" description="Helical" evidence="2">
    <location>
        <begin position="118"/>
        <end position="137"/>
    </location>
</feature>
<keyword evidence="2" id="KW-1133">Transmembrane helix</keyword>
<evidence type="ECO:0000256" key="3">
    <source>
        <dbReference type="SAM" id="SignalP"/>
    </source>
</evidence>
<dbReference type="EMBL" id="LGRX02035095">
    <property type="protein sequence ID" value="KAK3236303.1"/>
    <property type="molecule type" value="Genomic_DNA"/>
</dbReference>
<name>A0AAE0EPL4_9CHLO</name>
<dbReference type="AlphaFoldDB" id="A0AAE0EPL4"/>
<gene>
    <name evidence="4" type="ORF">CYMTET_53545</name>
</gene>
<evidence type="ECO:0000256" key="1">
    <source>
        <dbReference type="SAM" id="MobiDB-lite"/>
    </source>
</evidence>
<feature type="chain" id="PRO_5041998446" evidence="3">
    <location>
        <begin position="33"/>
        <end position="237"/>
    </location>
</feature>